<dbReference type="GO" id="GO:0004519">
    <property type="term" value="F:endonuclease activity"/>
    <property type="evidence" value="ECO:0007669"/>
    <property type="project" value="InterPro"/>
</dbReference>
<proteinExistence type="predicted"/>
<dbReference type="OrthoDB" id="9806903at2"/>
<evidence type="ECO:0000259" key="2">
    <source>
        <dbReference type="Pfam" id="PF20720"/>
    </source>
</evidence>
<dbReference type="SUPFAM" id="SSF52540">
    <property type="entry name" value="P-loop containing nucleoside triphosphate hydrolases"/>
    <property type="match status" value="1"/>
</dbReference>
<dbReference type="InterPro" id="IPR007560">
    <property type="entry name" value="Restrct_endonuc_IV_Mrr"/>
</dbReference>
<dbReference type="InterPro" id="IPR027417">
    <property type="entry name" value="P-loop_NTPase"/>
</dbReference>
<evidence type="ECO:0000259" key="1">
    <source>
        <dbReference type="Pfam" id="PF04471"/>
    </source>
</evidence>
<comment type="caution">
    <text evidence="3">The sequence shown here is derived from an EMBL/GenBank/DDBJ whole genome shotgun (WGS) entry which is preliminary data.</text>
</comment>
<evidence type="ECO:0000313" key="3">
    <source>
        <dbReference type="EMBL" id="RJQ91851.1"/>
    </source>
</evidence>
<dbReference type="Pfam" id="PF04471">
    <property type="entry name" value="Mrr_cat"/>
    <property type="match status" value="1"/>
</dbReference>
<accession>A0A419IB63</accession>
<dbReference type="Proteomes" id="UP000285112">
    <property type="component" value="Unassembled WGS sequence"/>
</dbReference>
<evidence type="ECO:0000313" key="4">
    <source>
        <dbReference type="Proteomes" id="UP000285112"/>
    </source>
</evidence>
<reference evidence="3 4" key="1">
    <citation type="submission" date="2018-09" db="EMBL/GenBank/DDBJ databases">
        <title>YIM PH 21725 draft genome.</title>
        <authorList>
            <person name="Miao C."/>
        </authorList>
    </citation>
    <scope>NUCLEOTIDE SEQUENCE [LARGE SCALE GENOMIC DNA]</scope>
    <source>
        <strain evidence="4">YIM PH21725</strain>
    </source>
</reference>
<dbReference type="InterPro" id="IPR049050">
    <property type="entry name" value="nSTAND3"/>
</dbReference>
<dbReference type="AlphaFoldDB" id="A0A419IB63"/>
<feature type="domain" description="Novel STAND NTPase 3" evidence="2">
    <location>
        <begin position="175"/>
        <end position="332"/>
    </location>
</feature>
<gene>
    <name evidence="3" type="ORF">D5S19_01440</name>
</gene>
<sequence length="784" mass="89712">MDSFDLGRLSDYDFEVVCRDLFEEILGLKLEIFARGADCGIDLRHMADDGSSVVVQCKHWVRSDRDALLRNMRNRERAKIVKLRPTRYILATSVELTVAAKDKLLEDLAPYVQGTGDLYGAEQIIEELRKRPELVQRHFRLWLSSTAVLQTVLHQDALIRSEDLVDELDDAAQTFVPTPSFNAAREILERESVCLLAGIPGIGKSTIAKMLARVYLEQGYQIVDVTQEISEIDKLWRPNARQLFFYDDFLGEIALDHRLGKNEDRRLLRVLNRIRKAPDKLLVLTTREYILREAKHRHEILDDGDLEPLTCDVGPNGYSLEIRASILYNHVYYSEVPAAEKRKFAVSSQWRKLLRHRNFSPRLVAHTLRLAGREATKEVAKALLLNFENPERIWARVIEQQLDAPAVHLLEVLFTFGRGTDLDDLYDAWRSYQVALGLSSDRRLFHTALKVLDGSMIETSHRFDLTGLEPETAPIIAAFHNPSIQDYLLSRVQSKLVSLDELLGTITDAPRFHHLVSLASLRSQVFLRDALRTRGDDLTTLFRREYEEIERRDLEQDEEFWSEENTSLADYMDYYLKVAMIIDSPILAEFIAARIENDTSGMIGNYNPSHLADLAVRLSASELVPAEQRLRLVHKLLDETIADRWRAEGQLGYLWTDLTELADLLADLKVPGAAERLQTIHEDMTDVVHGELRAWLADESAQREHTARHNDWWDLAEVLSFIEPEDLPEELRPAYAVANDAAQTGIAAQTPPNVKKRPLINRPPVHILEPAPDETLRRLLESLD</sequence>
<dbReference type="GO" id="GO:0003677">
    <property type="term" value="F:DNA binding"/>
    <property type="evidence" value="ECO:0007669"/>
    <property type="project" value="InterPro"/>
</dbReference>
<dbReference type="GO" id="GO:0009307">
    <property type="term" value="P:DNA restriction-modification system"/>
    <property type="evidence" value="ECO:0007669"/>
    <property type="project" value="InterPro"/>
</dbReference>
<feature type="domain" description="Restriction endonuclease type IV Mrr" evidence="1">
    <location>
        <begin position="8"/>
        <end position="71"/>
    </location>
</feature>
<keyword evidence="4" id="KW-1185">Reference proteome</keyword>
<dbReference type="Pfam" id="PF20720">
    <property type="entry name" value="nSTAND3"/>
    <property type="match status" value="1"/>
</dbReference>
<organism evidence="3 4">
    <name type="scientific">Amycolatopsis panacis</name>
    <dbReference type="NCBI Taxonomy" id="2340917"/>
    <lineage>
        <taxon>Bacteria</taxon>
        <taxon>Bacillati</taxon>
        <taxon>Actinomycetota</taxon>
        <taxon>Actinomycetes</taxon>
        <taxon>Pseudonocardiales</taxon>
        <taxon>Pseudonocardiaceae</taxon>
        <taxon>Amycolatopsis</taxon>
    </lineage>
</organism>
<dbReference type="RefSeq" id="WP_120021517.1">
    <property type="nucleotide sequence ID" value="NZ_QZFV01000017.1"/>
</dbReference>
<name>A0A419IB63_9PSEU</name>
<protein>
    <submittedName>
        <fullName evidence="3">Uncharacterized protein</fullName>
    </submittedName>
</protein>
<dbReference type="EMBL" id="QZFV01000017">
    <property type="protein sequence ID" value="RJQ91851.1"/>
    <property type="molecule type" value="Genomic_DNA"/>
</dbReference>